<sequence length="140" mass="15112">MGLFLTRTLIFLASSAIGLIVADLLLTGFTIEWSKWWGFVLCVLIFTVLQSLLAPWITSMANRYAPALLGGIGIISTFAALLIVVLLPIGGLRITDALGWILGPVVVWIITALCTVVLPLLLIKREVREAAALKAAAKKR</sequence>
<feature type="transmembrane region" description="Helical" evidence="1">
    <location>
        <begin position="101"/>
        <end position="123"/>
    </location>
</feature>
<proteinExistence type="predicted"/>
<keyword evidence="3" id="KW-1185">Reference proteome</keyword>
<keyword evidence="1" id="KW-1133">Transmembrane helix</keyword>
<protein>
    <recommendedName>
        <fullName evidence="4">4 TMS phage holin, superfamily IV</fullName>
    </recommendedName>
</protein>
<keyword evidence="1" id="KW-0472">Membrane</keyword>
<gene>
    <name evidence="2" type="ORF">RL72_03033</name>
</gene>
<feature type="transmembrane region" description="Helical" evidence="1">
    <location>
        <begin position="9"/>
        <end position="30"/>
    </location>
</feature>
<dbReference type="RefSeq" id="WP_045251702.1">
    <property type="nucleotide sequence ID" value="NZ_CP099706.1"/>
</dbReference>
<feature type="transmembrane region" description="Helical" evidence="1">
    <location>
        <begin position="64"/>
        <end position="89"/>
    </location>
</feature>
<organism evidence="2 3">
    <name type="scientific">Microbacterium azadirachtae</name>
    <dbReference type="NCBI Taxonomy" id="582680"/>
    <lineage>
        <taxon>Bacteria</taxon>
        <taxon>Bacillati</taxon>
        <taxon>Actinomycetota</taxon>
        <taxon>Actinomycetes</taxon>
        <taxon>Micrococcales</taxon>
        <taxon>Microbacteriaceae</taxon>
        <taxon>Microbacterium</taxon>
    </lineage>
</organism>
<evidence type="ECO:0000256" key="1">
    <source>
        <dbReference type="SAM" id="Phobius"/>
    </source>
</evidence>
<evidence type="ECO:0000313" key="3">
    <source>
        <dbReference type="Proteomes" id="UP000033448"/>
    </source>
</evidence>
<comment type="caution">
    <text evidence="2">The sequence shown here is derived from an EMBL/GenBank/DDBJ whole genome shotgun (WGS) entry which is preliminary data.</text>
</comment>
<accession>A0A0F0KGX4</accession>
<evidence type="ECO:0000313" key="2">
    <source>
        <dbReference type="EMBL" id="KJL19385.1"/>
    </source>
</evidence>
<dbReference type="EMBL" id="JYIT01000084">
    <property type="protein sequence ID" value="KJL19385.1"/>
    <property type="molecule type" value="Genomic_DNA"/>
</dbReference>
<feature type="transmembrane region" description="Helical" evidence="1">
    <location>
        <begin position="36"/>
        <end position="57"/>
    </location>
</feature>
<reference evidence="2 3" key="1">
    <citation type="submission" date="2015-02" db="EMBL/GenBank/DDBJ databases">
        <title>Draft genome sequences of ten Microbacterium spp. with emphasis on heavy metal contaminated environments.</title>
        <authorList>
            <person name="Corretto E."/>
        </authorList>
    </citation>
    <scope>NUCLEOTIDE SEQUENCE [LARGE SCALE GENOMIC DNA]</scope>
    <source>
        <strain evidence="2 3">DSM 23848</strain>
    </source>
</reference>
<dbReference type="OrthoDB" id="4871734at2"/>
<dbReference type="Proteomes" id="UP000033448">
    <property type="component" value="Unassembled WGS sequence"/>
</dbReference>
<name>A0A0F0KGX4_9MICO</name>
<dbReference type="AlphaFoldDB" id="A0A0F0KGX4"/>
<keyword evidence="1" id="KW-0812">Transmembrane</keyword>
<evidence type="ECO:0008006" key="4">
    <source>
        <dbReference type="Google" id="ProtNLM"/>
    </source>
</evidence>